<dbReference type="Proteomes" id="UP000289738">
    <property type="component" value="Chromosome A01"/>
</dbReference>
<dbReference type="EMBL" id="SDMP01000001">
    <property type="protein sequence ID" value="RYR77899.1"/>
    <property type="molecule type" value="Genomic_DNA"/>
</dbReference>
<feature type="domain" description="Legume lectin" evidence="3">
    <location>
        <begin position="34"/>
        <end position="154"/>
    </location>
</feature>
<dbReference type="InterPro" id="IPR001220">
    <property type="entry name" value="Legume_lectin_dom"/>
</dbReference>
<keyword evidence="2" id="KW-0430">Lectin</keyword>
<keyword evidence="5" id="KW-1185">Reference proteome</keyword>
<organism evidence="4 5">
    <name type="scientific">Arachis hypogaea</name>
    <name type="common">Peanut</name>
    <dbReference type="NCBI Taxonomy" id="3818"/>
    <lineage>
        <taxon>Eukaryota</taxon>
        <taxon>Viridiplantae</taxon>
        <taxon>Streptophyta</taxon>
        <taxon>Embryophyta</taxon>
        <taxon>Tracheophyta</taxon>
        <taxon>Spermatophyta</taxon>
        <taxon>Magnoliopsida</taxon>
        <taxon>eudicotyledons</taxon>
        <taxon>Gunneridae</taxon>
        <taxon>Pentapetalae</taxon>
        <taxon>rosids</taxon>
        <taxon>fabids</taxon>
        <taxon>Fabales</taxon>
        <taxon>Fabaceae</taxon>
        <taxon>Papilionoideae</taxon>
        <taxon>50 kb inversion clade</taxon>
        <taxon>dalbergioids sensu lato</taxon>
        <taxon>Dalbergieae</taxon>
        <taxon>Pterocarpus clade</taxon>
        <taxon>Arachis</taxon>
    </lineage>
</organism>
<dbReference type="Pfam" id="PF00139">
    <property type="entry name" value="Lectin_legB"/>
    <property type="match status" value="1"/>
</dbReference>
<sequence length="178" mass="19782">MRSPVSLHFGERVTITSLRRVGVKKLILDQPQYQDFFFAVEIDTSFDSLLGNINTNHIGIDLSTIVSFSSVDTLSPGVDFKSGKVVNAWIEYRDSMKMVCVWVSYSSTSSPTPILASQVDFSEQLKEFMHVGFSTSNGGGSGIHVIDHWQFIKTLDYGSREEVTPMDTIEEGNCLLSS</sequence>
<dbReference type="AlphaFoldDB" id="A0A445ER03"/>
<comment type="similarity">
    <text evidence="1">Belongs to the leguminous lectin family.</text>
</comment>
<evidence type="ECO:0000256" key="2">
    <source>
        <dbReference type="ARBA" id="ARBA00022734"/>
    </source>
</evidence>
<evidence type="ECO:0000259" key="3">
    <source>
        <dbReference type="Pfam" id="PF00139"/>
    </source>
</evidence>
<reference evidence="4 5" key="1">
    <citation type="submission" date="2019-01" db="EMBL/GenBank/DDBJ databases">
        <title>Sequencing of cultivated peanut Arachis hypogaea provides insights into genome evolution and oil improvement.</title>
        <authorList>
            <person name="Chen X."/>
        </authorList>
    </citation>
    <scope>NUCLEOTIDE SEQUENCE [LARGE SCALE GENOMIC DNA]</scope>
    <source>
        <strain evidence="5">cv. Fuhuasheng</strain>
        <tissue evidence="4">Leaves</tissue>
    </source>
</reference>
<accession>A0A445ER03</accession>
<dbReference type="PANTHER" id="PTHR32401">
    <property type="entry name" value="CONCANAVALIN A-LIKE LECTIN FAMILY PROTEIN"/>
    <property type="match status" value="1"/>
</dbReference>
<dbReference type="SUPFAM" id="SSF49899">
    <property type="entry name" value="Concanavalin A-like lectins/glucanases"/>
    <property type="match status" value="1"/>
</dbReference>
<evidence type="ECO:0000313" key="5">
    <source>
        <dbReference type="Proteomes" id="UP000289738"/>
    </source>
</evidence>
<evidence type="ECO:0000313" key="4">
    <source>
        <dbReference type="EMBL" id="RYR77899.1"/>
    </source>
</evidence>
<dbReference type="InterPro" id="IPR050258">
    <property type="entry name" value="Leguminous_Lectin"/>
</dbReference>
<evidence type="ECO:0000256" key="1">
    <source>
        <dbReference type="ARBA" id="ARBA00007606"/>
    </source>
</evidence>
<comment type="caution">
    <text evidence="4">The sequence shown here is derived from an EMBL/GenBank/DDBJ whole genome shotgun (WGS) entry which is preliminary data.</text>
</comment>
<dbReference type="PANTHER" id="PTHR32401:SF48">
    <property type="entry name" value="LEGUME LECTIN DOMAIN-CONTAINING PROTEIN"/>
    <property type="match status" value="1"/>
</dbReference>
<protein>
    <recommendedName>
        <fullName evidence="3">Legume lectin domain-containing protein</fullName>
    </recommendedName>
</protein>
<gene>
    <name evidence="4" type="ORF">Ahy_A01g002585</name>
</gene>
<dbReference type="STRING" id="3818.A0A445ER03"/>
<dbReference type="GO" id="GO:0030246">
    <property type="term" value="F:carbohydrate binding"/>
    <property type="evidence" value="ECO:0007669"/>
    <property type="project" value="UniProtKB-KW"/>
</dbReference>
<proteinExistence type="inferred from homology"/>
<dbReference type="Gene3D" id="2.60.120.200">
    <property type="match status" value="1"/>
</dbReference>
<name>A0A445ER03_ARAHY</name>
<dbReference type="InterPro" id="IPR013320">
    <property type="entry name" value="ConA-like_dom_sf"/>
</dbReference>